<dbReference type="RefSeq" id="WP_217173143.1">
    <property type="nucleotide sequence ID" value="NZ_JAFMOW010000060.1"/>
</dbReference>
<proteinExistence type="predicted"/>
<sequence>MGILHPQECYFLEKFISAEHYAETRDAIIAYIDAHEEALARYKREMPLNARKLPQWQQADVVWETRVMPNIRDLREHFSKRYIQRSHNNPEAFRMGNAMGYIQKGIVDFWNGWMAEDEIEKISALESVAKKLDRRLSMTLRGAWDDGDLTYTGCGILYSNIELPAKIPCYKLDPSVRIEIGQNPEQTGFYLPDIKFAAARFISEDFGQPVLASQGIRRSNWSDPETGEKDYNWEDIEWTETGWTLIRRVEGEFIDVPPEGFFPKGLPEELYNWPEKEKLLRQAEPTRITAYSGETSPHSGRWGTFIDGSLHYVHVKHGQTLPEYEDKKGKLHRTLWSLLERDDKGSVFINS</sequence>
<evidence type="ECO:0000313" key="1">
    <source>
        <dbReference type="EMBL" id="MBU9855717.1"/>
    </source>
</evidence>
<keyword evidence="2" id="KW-1185">Reference proteome</keyword>
<dbReference type="Proteomes" id="UP000734343">
    <property type="component" value="Unassembled WGS sequence"/>
</dbReference>
<evidence type="ECO:0000313" key="2">
    <source>
        <dbReference type="Proteomes" id="UP000734343"/>
    </source>
</evidence>
<reference evidence="1 2" key="1">
    <citation type="submission" date="2021-03" db="EMBL/GenBank/DDBJ databases">
        <title>Five novel Rahnella species.</title>
        <authorList>
            <person name="Brady C."/>
            <person name="Asselin J."/>
            <person name="Beer S."/>
            <person name="Bruberg M.B."/>
            <person name="Crampton B."/>
            <person name="Venter S."/>
            <person name="Arnold D."/>
            <person name="Denman S."/>
        </authorList>
    </citation>
    <scope>NUCLEOTIDE SEQUENCE [LARGE SCALE GENOMIC DNA]</scope>
    <source>
        <strain evidence="1 2">H11b</strain>
    </source>
</reference>
<gene>
    <name evidence="1" type="ORF">J1778_10545</name>
</gene>
<dbReference type="EMBL" id="JAFMOW010000060">
    <property type="protein sequence ID" value="MBU9855717.1"/>
    <property type="molecule type" value="Genomic_DNA"/>
</dbReference>
<protein>
    <submittedName>
        <fullName evidence="1">Type VI secretion protein ImpA</fullName>
    </submittedName>
</protein>
<comment type="caution">
    <text evidence="1">The sequence shown here is derived from an EMBL/GenBank/DDBJ whole genome shotgun (WGS) entry which is preliminary data.</text>
</comment>
<name>A0ABS6LUD9_9GAMM</name>
<accession>A0ABS6LUD9</accession>
<organism evidence="1 2">
    <name type="scientific">Rahnella bonaserana</name>
    <dbReference type="NCBI Taxonomy" id="2816248"/>
    <lineage>
        <taxon>Bacteria</taxon>
        <taxon>Pseudomonadati</taxon>
        <taxon>Pseudomonadota</taxon>
        <taxon>Gammaproteobacteria</taxon>
        <taxon>Enterobacterales</taxon>
        <taxon>Yersiniaceae</taxon>
        <taxon>Rahnella</taxon>
    </lineage>
</organism>